<feature type="region of interest" description="Disordered" evidence="1">
    <location>
        <begin position="99"/>
        <end position="124"/>
    </location>
</feature>
<feature type="compositionally biased region" description="Polar residues" evidence="1">
    <location>
        <begin position="114"/>
        <end position="124"/>
    </location>
</feature>
<accession>A0A1J3JDY4</accession>
<name>A0A1J3JDY4_NOCCA</name>
<organism evidence="2">
    <name type="scientific">Noccaea caerulescens</name>
    <name type="common">Alpine penny-cress</name>
    <name type="synonym">Thlaspi caerulescens</name>
    <dbReference type="NCBI Taxonomy" id="107243"/>
    <lineage>
        <taxon>Eukaryota</taxon>
        <taxon>Viridiplantae</taxon>
        <taxon>Streptophyta</taxon>
        <taxon>Embryophyta</taxon>
        <taxon>Tracheophyta</taxon>
        <taxon>Spermatophyta</taxon>
        <taxon>Magnoliopsida</taxon>
        <taxon>eudicotyledons</taxon>
        <taxon>Gunneridae</taxon>
        <taxon>Pentapetalae</taxon>
        <taxon>rosids</taxon>
        <taxon>malvids</taxon>
        <taxon>Brassicales</taxon>
        <taxon>Brassicaceae</taxon>
        <taxon>Coluteocarpeae</taxon>
        <taxon>Noccaea</taxon>
    </lineage>
</organism>
<gene>
    <name evidence="2" type="ORF">MP_TR24091_c1_g1_i1_g.70106</name>
</gene>
<dbReference type="EMBL" id="GEVM01015379">
    <property type="protein sequence ID" value="JAU90559.1"/>
    <property type="molecule type" value="Transcribed_RNA"/>
</dbReference>
<evidence type="ECO:0000313" key="2">
    <source>
        <dbReference type="EMBL" id="JAU90559.1"/>
    </source>
</evidence>
<reference evidence="2" key="1">
    <citation type="submission" date="2016-07" db="EMBL/GenBank/DDBJ databases">
        <title>De novo transcriptome assembly of four accessions of the metal hyperaccumulator plant Noccaea caerulescens.</title>
        <authorList>
            <person name="Blande D."/>
            <person name="Halimaa P."/>
            <person name="Tervahauta A.I."/>
            <person name="Aarts M.G."/>
            <person name="Karenlampi S.O."/>
        </authorList>
    </citation>
    <scope>NUCLEOTIDE SEQUENCE</scope>
</reference>
<feature type="compositionally biased region" description="Basic and acidic residues" evidence="1">
    <location>
        <begin position="99"/>
        <end position="109"/>
    </location>
</feature>
<sequence>MKLEVFLHPLVSNSRTIYVFTKLHYLVQCLFDFDSVLDSMDPEILFISYNNPAENKKQVVIQTRCTVLAAIRAMISARITAPQPLFMPEDSWKLPMKVRENRKRRELENPPRMVNSSEEANFPL</sequence>
<protein>
    <submittedName>
        <fullName evidence="2">Uncharacterized protein</fullName>
    </submittedName>
</protein>
<evidence type="ECO:0000256" key="1">
    <source>
        <dbReference type="SAM" id="MobiDB-lite"/>
    </source>
</evidence>
<proteinExistence type="predicted"/>
<dbReference type="AlphaFoldDB" id="A0A1J3JDY4"/>